<evidence type="ECO:0000313" key="3">
    <source>
        <dbReference type="Proteomes" id="UP001152795"/>
    </source>
</evidence>
<dbReference type="PANTHER" id="PTHR33244:SF3">
    <property type="entry name" value="PEPTIDASE A2 DOMAIN-CONTAINING PROTEIN"/>
    <property type="match status" value="1"/>
</dbReference>
<organism evidence="2 3">
    <name type="scientific">Paramuricea clavata</name>
    <name type="common">Red gorgonian</name>
    <name type="synonym">Violescent sea-whip</name>
    <dbReference type="NCBI Taxonomy" id="317549"/>
    <lineage>
        <taxon>Eukaryota</taxon>
        <taxon>Metazoa</taxon>
        <taxon>Cnidaria</taxon>
        <taxon>Anthozoa</taxon>
        <taxon>Octocorallia</taxon>
        <taxon>Malacalcyonacea</taxon>
        <taxon>Plexauridae</taxon>
        <taxon>Paramuricea</taxon>
    </lineage>
</organism>
<feature type="region of interest" description="Disordered" evidence="1">
    <location>
        <begin position="142"/>
        <end position="182"/>
    </location>
</feature>
<dbReference type="EMBL" id="CACRXK020000819">
    <property type="protein sequence ID" value="CAB3985032.1"/>
    <property type="molecule type" value="Genomic_DNA"/>
</dbReference>
<sequence length="182" mass="20776">MSVSTNQDNLSGKKTVQTVENLLEKGKVASQDPYLALLDYRNTPIDGVTPAQALMSRRLRSPLPISQRKLNPKPVNRTTFHAARQQQQQQQRKQYDRTAKSLPPLEKGNTVRFKKDPQAAWTRGTVIRKHEAPRSYVIKDPIPQQTTNAERNNIQIPTAPNPPQLKTSRYGRRINQNPNYKT</sequence>
<evidence type="ECO:0000256" key="1">
    <source>
        <dbReference type="SAM" id="MobiDB-lite"/>
    </source>
</evidence>
<dbReference type="PANTHER" id="PTHR33244">
    <property type="entry name" value="INTEGRASE CATALYTIC DOMAIN-CONTAINING PROTEIN-RELATED"/>
    <property type="match status" value="1"/>
</dbReference>
<dbReference type="OrthoDB" id="2286242at2759"/>
<feature type="compositionally biased region" description="Polar residues" evidence="1">
    <location>
        <begin position="143"/>
        <end position="158"/>
    </location>
</feature>
<evidence type="ECO:0000313" key="2">
    <source>
        <dbReference type="EMBL" id="CAB3985032.1"/>
    </source>
</evidence>
<accession>A0A6S7G7T3</accession>
<keyword evidence="3" id="KW-1185">Reference proteome</keyword>
<gene>
    <name evidence="2" type="ORF">PACLA_8A024024</name>
</gene>
<protein>
    <submittedName>
        <fullName evidence="2">Uncharacterized protein</fullName>
    </submittedName>
</protein>
<reference evidence="2" key="1">
    <citation type="submission" date="2020-04" db="EMBL/GenBank/DDBJ databases">
        <authorList>
            <person name="Alioto T."/>
            <person name="Alioto T."/>
            <person name="Gomez Garrido J."/>
        </authorList>
    </citation>
    <scope>NUCLEOTIDE SEQUENCE</scope>
    <source>
        <strain evidence="2">A484AB</strain>
    </source>
</reference>
<proteinExistence type="predicted"/>
<name>A0A6S7G7T3_PARCT</name>
<feature type="region of interest" description="Disordered" evidence="1">
    <location>
        <begin position="59"/>
        <end position="109"/>
    </location>
</feature>
<dbReference type="AlphaFoldDB" id="A0A6S7G7T3"/>
<dbReference type="Proteomes" id="UP001152795">
    <property type="component" value="Unassembled WGS sequence"/>
</dbReference>
<comment type="caution">
    <text evidence="2">The sequence shown here is derived from an EMBL/GenBank/DDBJ whole genome shotgun (WGS) entry which is preliminary data.</text>
</comment>